<keyword evidence="1" id="KW-0732">Signal</keyword>
<dbReference type="Gene3D" id="3.20.20.140">
    <property type="entry name" value="Metal-dependent hydrolases"/>
    <property type="match status" value="1"/>
</dbReference>
<dbReference type="OrthoDB" id="543560at2"/>
<sequence length="622" mass="68320">MKRKLLVACSVLASIQAIHVNSQQETVERQVYWGDTHLHTSNSFDAFLNRNMTAGPDTAYRYAKGQPVVHPYHKARVQIETPLDFLIIADHAEFLGAMPTINYEGIPTEGLGFIDKMKALYTQYIFRDVMEEDTGTAAFVKFLPDPVAPEVAARGSSSISGIPNGNVMAKNTWLTAVNLADQYNDPGTFTTFIGWEWSSIPGGANLHRVVFTSSDATVASTYMPYSSQQSQYPEDLWAWLDETTEKTGAEFIAIPHNSNISKGYMFPEITIKGEAVTKEYVETRARWEPVAEATQIKGDSETIGLFSPDDEFADFETYKHYIEKDPAEYAPKEGDYIRSGLKRGMELELKFGTNPYKFGLIGSTDSHTGLASAEENNFHGKLARDSIPANKITKTFGATGTSGWAMSASGLAAVWAEHNDRESIMAAFKRKEVYASTGPRIGLRFFGGWNFTEEDINATDFAATAYGKGVPMGGDLTGTDSNSAPAFLIQAAKDPKSGNLDRLQVIKATTDASGNTIETVYDVVWAGDRIPDENGKLAAIGNTVDLETGHYTNSIGASELIAYWQDPDFKPSQRAFYYARVLEIPTARHALKDAIALTMTAPTVGPATIQERAYSSPIWYTP</sequence>
<organism evidence="2 3">
    <name type="scientific">marine gamma proteobacterium HTCC2143</name>
    <dbReference type="NCBI Taxonomy" id="247633"/>
    <lineage>
        <taxon>Bacteria</taxon>
        <taxon>Pseudomonadati</taxon>
        <taxon>Pseudomonadota</taxon>
        <taxon>Gammaproteobacteria</taxon>
        <taxon>Cellvibrionales</taxon>
        <taxon>Spongiibacteraceae</taxon>
        <taxon>BD1-7 clade</taxon>
    </lineage>
</organism>
<dbReference type="eggNOG" id="ENOG502Z7WD">
    <property type="taxonomic scope" value="Bacteria"/>
</dbReference>
<reference evidence="2 3" key="1">
    <citation type="journal article" date="2010" name="J. Bacteriol.">
        <title>Genome sequence of the oligotrophic marine Gammaproteobacterium HTCC2143, isolated from the Oregon Coast.</title>
        <authorList>
            <person name="Oh H.M."/>
            <person name="Kang I."/>
            <person name="Ferriera S."/>
            <person name="Giovannoni S.J."/>
            <person name="Cho J.C."/>
        </authorList>
    </citation>
    <scope>NUCLEOTIDE SEQUENCE [LARGE SCALE GENOMIC DNA]</scope>
    <source>
        <strain evidence="2 3">HTCC2143</strain>
    </source>
</reference>
<comment type="caution">
    <text evidence="2">The sequence shown here is derived from an EMBL/GenBank/DDBJ whole genome shotgun (WGS) entry which is preliminary data.</text>
</comment>
<accession>A0YFB6</accession>
<feature type="signal peptide" evidence="1">
    <location>
        <begin position="1"/>
        <end position="19"/>
    </location>
</feature>
<dbReference type="InterPro" id="IPR022028">
    <property type="entry name" value="DUF3604"/>
</dbReference>
<evidence type="ECO:0000313" key="3">
    <source>
        <dbReference type="Proteomes" id="UP000004931"/>
    </source>
</evidence>
<dbReference type="Pfam" id="PF12228">
    <property type="entry name" value="DUF3604"/>
    <property type="match status" value="1"/>
</dbReference>
<dbReference type="EMBL" id="AAVT01000008">
    <property type="protein sequence ID" value="EAW30330.1"/>
    <property type="molecule type" value="Genomic_DNA"/>
</dbReference>
<dbReference type="AlphaFoldDB" id="A0YFB6"/>
<dbReference type="STRING" id="247633.GP2143_09000"/>
<keyword evidence="3" id="KW-1185">Reference proteome</keyword>
<evidence type="ECO:0000256" key="1">
    <source>
        <dbReference type="SAM" id="SignalP"/>
    </source>
</evidence>
<proteinExistence type="predicted"/>
<dbReference type="Proteomes" id="UP000004931">
    <property type="component" value="Unassembled WGS sequence"/>
</dbReference>
<name>A0YFB6_9GAMM</name>
<evidence type="ECO:0008006" key="4">
    <source>
        <dbReference type="Google" id="ProtNLM"/>
    </source>
</evidence>
<gene>
    <name evidence="2" type="ORF">GP2143_09000</name>
</gene>
<evidence type="ECO:0000313" key="2">
    <source>
        <dbReference type="EMBL" id="EAW30330.1"/>
    </source>
</evidence>
<feature type="chain" id="PRO_5002630735" description="DUF3604 domain-containing protein" evidence="1">
    <location>
        <begin position="20"/>
        <end position="622"/>
    </location>
</feature>
<protein>
    <recommendedName>
        <fullName evidence="4">DUF3604 domain-containing protein</fullName>
    </recommendedName>
</protein>